<keyword evidence="2" id="KW-1185">Reference proteome</keyword>
<evidence type="ECO:0000313" key="1">
    <source>
        <dbReference type="EMBL" id="ABZ96910.1"/>
    </source>
</evidence>
<dbReference type="EMBL" id="CP000786">
    <property type="protein sequence ID" value="ABZ96910.1"/>
    <property type="molecule type" value="Genomic_DNA"/>
</dbReference>
<dbReference type="AlphaFoldDB" id="B0SLA3"/>
<gene>
    <name evidence="1" type="ordered locus">LEPBI_I0780</name>
</gene>
<evidence type="ECO:0000313" key="2">
    <source>
        <dbReference type="Proteomes" id="UP000001847"/>
    </source>
</evidence>
<organism evidence="1 2">
    <name type="scientific">Leptospira biflexa serovar Patoc (strain Patoc 1 / ATCC 23582 / Paris)</name>
    <dbReference type="NCBI Taxonomy" id="456481"/>
    <lineage>
        <taxon>Bacteria</taxon>
        <taxon>Pseudomonadati</taxon>
        <taxon>Spirochaetota</taxon>
        <taxon>Spirochaetia</taxon>
        <taxon>Leptospirales</taxon>
        <taxon>Leptospiraceae</taxon>
        <taxon>Leptospira</taxon>
    </lineage>
</organism>
<sequence>MGMIEISNDFQIKSYGRFPEALSEQAQFKDRMVEVSKLYKAMGESYLQHLGDDAKISGSEKKELNEFLESILIVLVMLRKLDFSPIDEEVYIRKDRGLFELRLRFGEGGIWELTGAIRPEYKMKHRVFREWFNLEFSNDIKTFYAVYGNAGLDKTISPEEKVQITKQIDRIIAEIIEMIVFIERFMLFQ</sequence>
<dbReference type="KEGG" id="lbi:LEPBI_I0780"/>
<dbReference type="Proteomes" id="UP000001847">
    <property type="component" value="Chromosome I"/>
</dbReference>
<proteinExistence type="predicted"/>
<name>B0SLA3_LEPBP</name>
<dbReference type="STRING" id="456481.LEPBI_I0780"/>
<accession>B0SLA3</accession>
<dbReference type="HOGENOM" id="CLU_1432910_0_0_12"/>
<protein>
    <submittedName>
        <fullName evidence="1">Uncharacterized protein</fullName>
    </submittedName>
</protein>
<reference evidence="1 2" key="1">
    <citation type="journal article" date="2008" name="PLoS ONE">
        <title>Genome sequence of the saprophyte Leptospira biflexa provides insights into the evolution of Leptospira and the pathogenesis of leptospirosis.</title>
        <authorList>
            <person name="Picardeau M."/>
            <person name="Bulach D.M."/>
            <person name="Bouchier C."/>
            <person name="Zuerner R.L."/>
            <person name="Zidane N."/>
            <person name="Wilson P.J."/>
            <person name="Creno S."/>
            <person name="Kuczek E.S."/>
            <person name="Bommezzadri S."/>
            <person name="Davis J.C."/>
            <person name="McGrath A."/>
            <person name="Johnson M.J."/>
            <person name="Boursaux-Eude C."/>
            <person name="Seemann T."/>
            <person name="Rouy Z."/>
            <person name="Coppel R.L."/>
            <person name="Rood J.I."/>
            <person name="Lajus A."/>
            <person name="Davies J.K."/>
            <person name="Medigue C."/>
            <person name="Adler B."/>
        </authorList>
    </citation>
    <scope>NUCLEOTIDE SEQUENCE [LARGE SCALE GENOMIC DNA]</scope>
    <source>
        <strain evidence="2">Patoc 1 / ATCC 23582 / Paris</strain>
    </source>
</reference>